<evidence type="ECO:0000313" key="1">
    <source>
        <dbReference type="EMBL" id="SCG86128.1"/>
    </source>
</evidence>
<keyword evidence="2" id="KW-1185">Reference proteome</keyword>
<dbReference type="AlphaFoldDB" id="A0A1D3L3J0"/>
<proteinExistence type="predicted"/>
<evidence type="ECO:0000313" key="2">
    <source>
        <dbReference type="Proteomes" id="UP000094707"/>
    </source>
</evidence>
<dbReference type="Proteomes" id="UP000094707">
    <property type="component" value="Chromosome I"/>
</dbReference>
<sequence length="35" mass="4106">MLIQKYQAISMVCVEYKTQKHVPIIHLNGSYIPKM</sequence>
<reference evidence="1 2" key="1">
    <citation type="submission" date="2016-08" db="EMBL/GenBank/DDBJ databases">
        <authorList>
            <person name="Seilhamer J.J."/>
        </authorList>
    </citation>
    <scope>NUCLEOTIDE SEQUENCE [LARGE SCALE GENOMIC DNA]</scope>
    <source>
        <strain evidence="1">Buetzberg</strain>
    </source>
</reference>
<protein>
    <submittedName>
        <fullName evidence="1">Uncharacterized protein</fullName>
    </submittedName>
</protein>
<gene>
    <name evidence="1" type="ORF">MCBB_1573</name>
</gene>
<dbReference type="STRING" id="118062.MCBB_1573"/>
<name>A0A1D3L3J0_9EURY</name>
<dbReference type="EMBL" id="LT607756">
    <property type="protein sequence ID" value="SCG86128.1"/>
    <property type="molecule type" value="Genomic_DNA"/>
</dbReference>
<organism evidence="1 2">
    <name type="scientific">Methanobacterium congolense</name>
    <dbReference type="NCBI Taxonomy" id="118062"/>
    <lineage>
        <taxon>Archaea</taxon>
        <taxon>Methanobacteriati</taxon>
        <taxon>Methanobacteriota</taxon>
        <taxon>Methanomada group</taxon>
        <taxon>Methanobacteria</taxon>
        <taxon>Methanobacteriales</taxon>
        <taxon>Methanobacteriaceae</taxon>
        <taxon>Methanobacterium</taxon>
    </lineage>
</organism>
<accession>A0A1D3L3J0</accession>
<dbReference type="KEGG" id="mcub:MCBB_1573"/>